<protein>
    <recommendedName>
        <fullName evidence="1">Rad51-like C-terminal domain-containing protein</fullName>
    </recommendedName>
</protein>
<accession>X1I9V7</accession>
<dbReference type="AlphaFoldDB" id="X1I9V7"/>
<gene>
    <name evidence="2" type="ORF">S03H2_59041</name>
</gene>
<dbReference type="InterPro" id="IPR013632">
    <property type="entry name" value="Rad51_C"/>
</dbReference>
<comment type="caution">
    <text evidence="2">The sequence shown here is derived from an EMBL/GenBank/DDBJ whole genome shotgun (WGS) entry which is preliminary data.</text>
</comment>
<evidence type="ECO:0000313" key="2">
    <source>
        <dbReference type="EMBL" id="GAH79206.1"/>
    </source>
</evidence>
<sequence length="31" mass="3352">KGEQRVAKMIDAPHLPEGEAVFSITENGIVD</sequence>
<dbReference type="Pfam" id="PF08423">
    <property type="entry name" value="Rad51"/>
    <property type="match status" value="1"/>
</dbReference>
<evidence type="ECO:0000259" key="1">
    <source>
        <dbReference type="Pfam" id="PF08423"/>
    </source>
</evidence>
<dbReference type="EMBL" id="BARU01037949">
    <property type="protein sequence ID" value="GAH79206.1"/>
    <property type="molecule type" value="Genomic_DNA"/>
</dbReference>
<reference evidence="2" key="1">
    <citation type="journal article" date="2014" name="Front. Microbiol.">
        <title>High frequency of phylogenetically diverse reductive dehalogenase-homologous genes in deep subseafloor sedimentary metagenomes.</title>
        <authorList>
            <person name="Kawai M."/>
            <person name="Futagami T."/>
            <person name="Toyoda A."/>
            <person name="Takaki Y."/>
            <person name="Nishi S."/>
            <person name="Hori S."/>
            <person name="Arai W."/>
            <person name="Tsubouchi T."/>
            <person name="Morono Y."/>
            <person name="Uchiyama I."/>
            <person name="Ito T."/>
            <person name="Fujiyama A."/>
            <person name="Inagaki F."/>
            <person name="Takami H."/>
        </authorList>
    </citation>
    <scope>NUCLEOTIDE SEQUENCE</scope>
    <source>
        <strain evidence="2">Expedition CK06-06</strain>
    </source>
</reference>
<feature type="non-terminal residue" evidence="2">
    <location>
        <position position="1"/>
    </location>
</feature>
<feature type="domain" description="Rad51-like C-terminal" evidence="1">
    <location>
        <begin position="1"/>
        <end position="31"/>
    </location>
</feature>
<proteinExistence type="predicted"/>
<organism evidence="2">
    <name type="scientific">marine sediment metagenome</name>
    <dbReference type="NCBI Taxonomy" id="412755"/>
    <lineage>
        <taxon>unclassified sequences</taxon>
        <taxon>metagenomes</taxon>
        <taxon>ecological metagenomes</taxon>
    </lineage>
</organism>
<name>X1I9V7_9ZZZZ</name>